<keyword evidence="4" id="KW-0808">Transferase</keyword>
<dbReference type="GO" id="GO:0016757">
    <property type="term" value="F:glycosyltransferase activity"/>
    <property type="evidence" value="ECO:0007669"/>
    <property type="project" value="UniProtKB-KW"/>
</dbReference>
<feature type="binding site" evidence="2">
    <location>
        <position position="110"/>
    </location>
    <ligand>
        <name>L-histidine</name>
        <dbReference type="ChEBI" id="CHEBI:57595"/>
    </ligand>
</feature>
<dbReference type="SUPFAM" id="SSF55681">
    <property type="entry name" value="Class II aaRS and biotin synthetases"/>
    <property type="match status" value="1"/>
</dbReference>
<dbReference type="PANTHER" id="PTHR43707:SF6">
    <property type="entry name" value="ATP PHOSPHORIBOSYLTRANSFERASE REGULATORY SUBUNIT"/>
    <property type="match status" value="1"/>
</dbReference>
<feature type="binding site" evidence="2">
    <location>
        <position position="106"/>
    </location>
    <ligand>
        <name>L-histidine</name>
        <dbReference type="ChEBI" id="CHEBI:57595"/>
    </ligand>
</feature>
<sequence length="374" mass="43300">MKYNLKPDERATLELRGLYEKYGYKKYKISKFEEYSLYATNRDFLIGDKVLTFTDLDGRLLAMKPDVTLSVINNTRATREKSEKLYYIENVYRENRENHCFKEINQMGLEYMGKIDKYSVLEVITLAAKSLKTIDFDYLLEISHMHYTIDFLKELKLDEGMYMELLNSIRQKNVTGIEQVILKAGLDERHSDVLRKIPFLYGEMGKTIKKAKAMALNDSMLNDLDELQEYCSVLKSLGYAKNIQIDLSMVNDIDYYNGIVFRGYIRDLPGCVLAGGQYDKAMAIFGKDAGAVGFAIYLDELTKGKIPASQYDVDVLLIYHEDEELTNVIKSVRNLQKEGFSVRAETAEPPCLRYRYRYELKEGKFVDAAEMQTR</sequence>
<feature type="domain" description="Class II Histidinyl-tRNA synthetase (HisRS)-like catalytic core" evidence="3">
    <location>
        <begin position="10"/>
        <end position="301"/>
    </location>
</feature>
<gene>
    <name evidence="4" type="ORF">H8692_00170</name>
</gene>
<accession>A0A926E7W2</accession>
<dbReference type="PANTHER" id="PTHR43707">
    <property type="entry name" value="HISTIDYL-TRNA SYNTHETASE"/>
    <property type="match status" value="1"/>
</dbReference>
<dbReference type="InterPro" id="IPR041715">
    <property type="entry name" value="HisRS-like_core"/>
</dbReference>
<name>A0A926E7W2_9FIRM</name>
<dbReference type="GO" id="GO:0006427">
    <property type="term" value="P:histidyl-tRNA aminoacylation"/>
    <property type="evidence" value="ECO:0007669"/>
    <property type="project" value="TreeGrafter"/>
</dbReference>
<dbReference type="Proteomes" id="UP000610862">
    <property type="component" value="Unassembled WGS sequence"/>
</dbReference>
<dbReference type="InterPro" id="IPR004516">
    <property type="entry name" value="HisRS/HisZ"/>
</dbReference>
<reference evidence="4" key="1">
    <citation type="submission" date="2020-08" db="EMBL/GenBank/DDBJ databases">
        <title>Genome public.</title>
        <authorList>
            <person name="Liu C."/>
            <person name="Sun Q."/>
        </authorList>
    </citation>
    <scope>NUCLEOTIDE SEQUENCE</scope>
    <source>
        <strain evidence="4">NSJ-24</strain>
    </source>
</reference>
<evidence type="ECO:0000259" key="3">
    <source>
        <dbReference type="Pfam" id="PF13393"/>
    </source>
</evidence>
<keyword evidence="1" id="KW-0368">Histidine biosynthesis</keyword>
<dbReference type="AlphaFoldDB" id="A0A926E7W2"/>
<dbReference type="Gene3D" id="3.30.930.10">
    <property type="entry name" value="Bira Bifunctional Protein, Domain 2"/>
    <property type="match status" value="1"/>
</dbReference>
<proteinExistence type="predicted"/>
<keyword evidence="5" id="KW-1185">Reference proteome</keyword>
<feature type="binding site" evidence="2">
    <location>
        <begin position="66"/>
        <end position="68"/>
    </location>
    <ligand>
        <name>L-histidine</name>
        <dbReference type="ChEBI" id="CHEBI:57595"/>
    </ligand>
</feature>
<dbReference type="InterPro" id="IPR045864">
    <property type="entry name" value="aa-tRNA-synth_II/BPL/LPL"/>
</dbReference>
<dbReference type="Pfam" id="PF13393">
    <property type="entry name" value="tRNA-synt_His"/>
    <property type="match status" value="1"/>
</dbReference>
<dbReference type="GO" id="GO:0000105">
    <property type="term" value="P:L-histidine biosynthetic process"/>
    <property type="evidence" value="ECO:0007669"/>
    <property type="project" value="UniProtKB-KW"/>
</dbReference>
<dbReference type="GO" id="GO:0005737">
    <property type="term" value="C:cytoplasm"/>
    <property type="evidence" value="ECO:0007669"/>
    <property type="project" value="InterPro"/>
</dbReference>
<dbReference type="EMBL" id="JACRTA010000001">
    <property type="protein sequence ID" value="MBC8567176.1"/>
    <property type="molecule type" value="Genomic_DNA"/>
</dbReference>
<dbReference type="GO" id="GO:0140096">
    <property type="term" value="F:catalytic activity, acting on a protein"/>
    <property type="evidence" value="ECO:0007669"/>
    <property type="project" value="UniProtKB-ARBA"/>
</dbReference>
<protein>
    <submittedName>
        <fullName evidence="4">ATP phosphoribosyltransferase regulatory subunit</fullName>
    </submittedName>
</protein>
<evidence type="ECO:0000256" key="1">
    <source>
        <dbReference type="ARBA" id="ARBA00023102"/>
    </source>
</evidence>
<comment type="caution">
    <text evidence="4">The sequence shown here is derived from an EMBL/GenBank/DDBJ whole genome shotgun (WGS) entry which is preliminary data.</text>
</comment>
<feature type="binding site" evidence="2">
    <location>
        <position position="93"/>
    </location>
    <ligand>
        <name>L-histidine</name>
        <dbReference type="ChEBI" id="CHEBI:57595"/>
    </ligand>
</feature>
<keyword evidence="1" id="KW-0028">Amino-acid biosynthesis</keyword>
<evidence type="ECO:0000256" key="2">
    <source>
        <dbReference type="PIRSR" id="PIRSR001549-1"/>
    </source>
</evidence>
<keyword evidence="4" id="KW-0328">Glycosyltransferase</keyword>
<dbReference type="GO" id="GO:0004821">
    <property type="term" value="F:histidine-tRNA ligase activity"/>
    <property type="evidence" value="ECO:0007669"/>
    <property type="project" value="TreeGrafter"/>
</dbReference>
<feature type="binding site" evidence="2">
    <location>
        <begin position="255"/>
        <end position="256"/>
    </location>
    <ligand>
        <name>L-histidine</name>
        <dbReference type="ChEBI" id="CHEBI:57595"/>
    </ligand>
</feature>
<evidence type="ECO:0000313" key="5">
    <source>
        <dbReference type="Proteomes" id="UP000610862"/>
    </source>
</evidence>
<dbReference type="RefSeq" id="WP_187524718.1">
    <property type="nucleotide sequence ID" value="NZ_JACRTA010000001.1"/>
</dbReference>
<evidence type="ECO:0000313" key="4">
    <source>
        <dbReference type="EMBL" id="MBC8567176.1"/>
    </source>
</evidence>
<organism evidence="4 5">
    <name type="scientific">Lentihominibacter hominis</name>
    <dbReference type="NCBI Taxonomy" id="2763645"/>
    <lineage>
        <taxon>Bacteria</taxon>
        <taxon>Bacillati</taxon>
        <taxon>Bacillota</taxon>
        <taxon>Clostridia</taxon>
        <taxon>Peptostreptococcales</taxon>
        <taxon>Anaerovoracaceae</taxon>
        <taxon>Lentihominibacter</taxon>
    </lineage>
</organism>
<dbReference type="PIRSF" id="PIRSF001549">
    <property type="entry name" value="His-tRNA_synth"/>
    <property type="match status" value="1"/>
</dbReference>